<gene>
    <name evidence="5" type="ORF">BD833_1296</name>
</gene>
<feature type="transmembrane region" description="Helical" evidence="3">
    <location>
        <begin position="128"/>
        <end position="149"/>
    </location>
</feature>
<name>A0A5S5CK61_9ACTN</name>
<keyword evidence="3" id="KW-0812">Transmembrane</keyword>
<dbReference type="InterPro" id="IPR018764">
    <property type="entry name" value="RskA_C"/>
</dbReference>
<evidence type="ECO:0000313" key="5">
    <source>
        <dbReference type="EMBL" id="TYP80639.1"/>
    </source>
</evidence>
<reference evidence="5 6" key="1">
    <citation type="submission" date="2019-07" db="EMBL/GenBank/DDBJ databases">
        <title>Genomic Encyclopedia of Archaeal and Bacterial Type Strains, Phase II (KMG-II): from individual species to whole genera.</title>
        <authorList>
            <person name="Goeker M."/>
        </authorList>
    </citation>
    <scope>NUCLEOTIDE SEQUENCE [LARGE SCALE GENOMIC DNA]</scope>
    <source>
        <strain evidence="5 6">DSM 46842</strain>
    </source>
</reference>
<sequence>MPHSQPDQIALAALGETLPADDAAHLASCAQCRAEVAALRRAVDAVAVPEFAVPAAPVTPPASVWASIAAATGVSVAPPAVAAPADEPPAVLPPAVAASAAGSTAAEPPDESAPGARVVPLRSRRPRLLLAAAAAVVGAVVGAGAVAVLQGGDDAEPVTAVALDPLGEDPASGRAEVVVRDDGSRALQVDLDAPALAGEYYEIWLIEPDVVEMVPLGVLRPGSQTFELPEGLDLAAYPIVDVSVEPLDGDPAHSGVSVARGVLDS</sequence>
<dbReference type="Pfam" id="PF10099">
    <property type="entry name" value="RskA_C"/>
    <property type="match status" value="1"/>
</dbReference>
<organism evidence="5 6">
    <name type="scientific">Blastococcus xanthinilyticus</name>
    <dbReference type="NCBI Taxonomy" id="1564164"/>
    <lineage>
        <taxon>Bacteria</taxon>
        <taxon>Bacillati</taxon>
        <taxon>Actinomycetota</taxon>
        <taxon>Actinomycetes</taxon>
        <taxon>Geodermatophilales</taxon>
        <taxon>Geodermatophilaceae</taxon>
        <taxon>Blastococcus</taxon>
    </lineage>
</organism>
<keyword evidence="3" id="KW-0472">Membrane</keyword>
<dbReference type="Proteomes" id="UP000322499">
    <property type="component" value="Unassembled WGS sequence"/>
</dbReference>
<evidence type="ECO:0000259" key="4">
    <source>
        <dbReference type="Pfam" id="PF10099"/>
    </source>
</evidence>
<keyword evidence="1" id="KW-0805">Transcription regulation</keyword>
<dbReference type="AlphaFoldDB" id="A0A5S5CK61"/>
<evidence type="ECO:0000256" key="1">
    <source>
        <dbReference type="ARBA" id="ARBA00023015"/>
    </source>
</evidence>
<evidence type="ECO:0000256" key="2">
    <source>
        <dbReference type="ARBA" id="ARBA00023163"/>
    </source>
</evidence>
<protein>
    <submittedName>
        <fullName evidence="5">Anti-sigma-K factor rskA</fullName>
    </submittedName>
</protein>
<keyword evidence="6" id="KW-1185">Reference proteome</keyword>
<keyword evidence="2" id="KW-0804">Transcription</keyword>
<feature type="domain" description="Anti-sigma K factor RskA C-terminal" evidence="4">
    <location>
        <begin position="129"/>
        <end position="255"/>
    </location>
</feature>
<proteinExistence type="predicted"/>
<dbReference type="EMBL" id="VNHW01000029">
    <property type="protein sequence ID" value="TYP80639.1"/>
    <property type="molecule type" value="Genomic_DNA"/>
</dbReference>
<dbReference type="RefSeq" id="WP_166535371.1">
    <property type="nucleotide sequence ID" value="NZ_VNHW01000029.1"/>
</dbReference>
<dbReference type="InterPro" id="IPR041916">
    <property type="entry name" value="Anti_sigma_zinc_sf"/>
</dbReference>
<comment type="caution">
    <text evidence="5">The sequence shown here is derived from an EMBL/GenBank/DDBJ whole genome shotgun (WGS) entry which is preliminary data.</text>
</comment>
<accession>A0A5S5CK61</accession>
<dbReference type="Gene3D" id="1.10.10.1320">
    <property type="entry name" value="Anti-sigma factor, zinc-finger domain"/>
    <property type="match status" value="1"/>
</dbReference>
<evidence type="ECO:0000313" key="6">
    <source>
        <dbReference type="Proteomes" id="UP000322499"/>
    </source>
</evidence>
<evidence type="ECO:0000256" key="3">
    <source>
        <dbReference type="SAM" id="Phobius"/>
    </source>
</evidence>
<dbReference type="GO" id="GO:0005886">
    <property type="term" value="C:plasma membrane"/>
    <property type="evidence" value="ECO:0007669"/>
    <property type="project" value="InterPro"/>
</dbReference>
<keyword evidence="3" id="KW-1133">Transmembrane helix</keyword>